<accession>A0A4Z1IL91</accession>
<evidence type="ECO:0000256" key="1">
    <source>
        <dbReference type="SAM" id="MobiDB-lite"/>
    </source>
</evidence>
<dbReference type="AlphaFoldDB" id="A0A4Z1IL91"/>
<gene>
    <name evidence="2" type="ORF">BELL_1221g00020</name>
</gene>
<name>A0A4Z1IL91_9HELO</name>
<evidence type="ECO:0000313" key="2">
    <source>
        <dbReference type="EMBL" id="TGO59970.1"/>
    </source>
</evidence>
<protein>
    <submittedName>
        <fullName evidence="2">Uncharacterized protein</fullName>
    </submittedName>
</protein>
<feature type="compositionally biased region" description="Basic and acidic residues" evidence="1">
    <location>
        <begin position="290"/>
        <end position="314"/>
    </location>
</feature>
<dbReference type="OrthoDB" id="3560351at2759"/>
<keyword evidence="3" id="KW-1185">Reference proteome</keyword>
<organism evidence="2 3">
    <name type="scientific">Botrytis elliptica</name>
    <dbReference type="NCBI Taxonomy" id="278938"/>
    <lineage>
        <taxon>Eukaryota</taxon>
        <taxon>Fungi</taxon>
        <taxon>Dikarya</taxon>
        <taxon>Ascomycota</taxon>
        <taxon>Pezizomycotina</taxon>
        <taxon>Leotiomycetes</taxon>
        <taxon>Helotiales</taxon>
        <taxon>Sclerotiniaceae</taxon>
        <taxon>Botrytis</taxon>
    </lineage>
</organism>
<comment type="caution">
    <text evidence="2">The sequence shown here is derived from an EMBL/GenBank/DDBJ whole genome shotgun (WGS) entry which is preliminary data.</text>
</comment>
<dbReference type="Proteomes" id="UP000297229">
    <property type="component" value="Unassembled WGS sequence"/>
</dbReference>
<sequence>MPSINRVTKFVNRNNPTAKEFIPFLKKQDATFWHLDMPPLEGQQLQALFAGLYLSGEEQGPKWILSDKYNETPLERADDQEHVSPDFRGAKMERSNKRLRGAMGEVEVLDSGSEKEDDEIIDAFQKCTNCRKPNFAQGLFHKQRDNFLCTHCQAVSSFHRRRSGTTSVSSFSLGSQANDAEPIQNRCESGSPLLLAKSSTPKAIFPSVTELPPFLGLQTPETQSCERAIKLDPMPIPLSFDQDANQDISRGEPSPVELGNNISSPRSLVEQSREEIALKPSSLNPQPVVSEKKNLRKEIDLTDEASNKNKSKEEGDCESQGIDLSIRSCVATFRIGKYCGRAINHDALFLTLLDQKWETSQLIGPVKAFLFKAMKAKSESVTGDVDAVLPSFQDSDFPLEHTLKLITISKISTCAKEDKIRAEIAQVRCDFELHNLVEKAGLAVDPTVNLKKGHPVDIRKAMYYEKLAKMNFSRAGGNLATCTEKDLKPFLDDCRKQKRVGAKAFEPFLVELSNDLDIEALLKELDSQDLHPEGFEDSRDQQYSGDSDKMEELFQEFPGTSSVFFAGKSSNPGLNILLEDLQRFAEGSWLSDTVVDAVMHLYREKKPKDLYLLRSSNLETFNNKPKEDQEGLCKMYIDSIKGPGLYGGRGHFGRDYRLFQSIYIYPISILNYRVLCVKAFASHWTTQLAQITTPAGLEATVLITIKVWDSLENGHTPTLDSKDG</sequence>
<evidence type="ECO:0000313" key="3">
    <source>
        <dbReference type="Proteomes" id="UP000297229"/>
    </source>
</evidence>
<feature type="region of interest" description="Disordered" evidence="1">
    <location>
        <begin position="277"/>
        <end position="316"/>
    </location>
</feature>
<feature type="region of interest" description="Disordered" evidence="1">
    <location>
        <begin position="239"/>
        <end position="263"/>
    </location>
</feature>
<proteinExistence type="predicted"/>
<dbReference type="EMBL" id="PQXM01001219">
    <property type="protein sequence ID" value="TGO59970.1"/>
    <property type="molecule type" value="Genomic_DNA"/>
</dbReference>
<reference evidence="2 3" key="1">
    <citation type="submission" date="2017-12" db="EMBL/GenBank/DDBJ databases">
        <title>Comparative genomics of Botrytis spp.</title>
        <authorList>
            <person name="Valero-Jimenez C.A."/>
            <person name="Tapia P."/>
            <person name="Veloso J."/>
            <person name="Silva-Moreno E."/>
            <person name="Staats M."/>
            <person name="Valdes J.H."/>
            <person name="Van Kan J.A.L."/>
        </authorList>
    </citation>
    <scope>NUCLEOTIDE SEQUENCE [LARGE SCALE GENOMIC DNA]</scope>
    <source>
        <strain evidence="2 3">Be9601</strain>
    </source>
</reference>